<evidence type="ECO:0000313" key="5">
    <source>
        <dbReference type="Proteomes" id="UP000054562"/>
    </source>
</evidence>
<keyword evidence="1 2" id="KW-0175">Coiled coil</keyword>
<protein>
    <submittedName>
        <fullName evidence="4">Uncharacterized protein</fullName>
    </submittedName>
</protein>
<feature type="compositionally biased region" description="Basic and acidic residues" evidence="3">
    <location>
        <begin position="1932"/>
        <end position="1952"/>
    </location>
</feature>
<feature type="compositionally biased region" description="Low complexity" evidence="3">
    <location>
        <begin position="1151"/>
        <end position="1179"/>
    </location>
</feature>
<dbReference type="PANTHER" id="PTHR15073:SF1">
    <property type="entry name" value="RETICULOCYTE-BINDING PROTEIN HOMOLOG 2A"/>
    <property type="match status" value="1"/>
</dbReference>
<organism evidence="4 5">
    <name type="scientific">Plasmodium falciparum IGH-CR14</name>
    <dbReference type="NCBI Taxonomy" id="580059"/>
    <lineage>
        <taxon>Eukaryota</taxon>
        <taxon>Sar</taxon>
        <taxon>Alveolata</taxon>
        <taxon>Apicomplexa</taxon>
        <taxon>Aconoidasida</taxon>
        <taxon>Haemosporida</taxon>
        <taxon>Plasmodiidae</taxon>
        <taxon>Plasmodium</taxon>
        <taxon>Plasmodium (Laverania)</taxon>
    </lineage>
</organism>
<gene>
    <name evidence="4" type="ORF">PFMG_04004</name>
</gene>
<feature type="region of interest" description="Disordered" evidence="3">
    <location>
        <begin position="1919"/>
        <end position="1952"/>
    </location>
</feature>
<evidence type="ECO:0000256" key="3">
    <source>
        <dbReference type="SAM" id="MobiDB-lite"/>
    </source>
</evidence>
<evidence type="ECO:0000313" key="4">
    <source>
        <dbReference type="EMBL" id="KNG77849.1"/>
    </source>
</evidence>
<dbReference type="EMBL" id="GG665394">
    <property type="protein sequence ID" value="KNG77849.1"/>
    <property type="molecule type" value="Genomic_DNA"/>
</dbReference>
<feature type="region of interest" description="Disordered" evidence="3">
    <location>
        <begin position="1354"/>
        <end position="1377"/>
    </location>
</feature>
<dbReference type="InterPro" id="IPR051483">
    <property type="entry name" value="MAP7_domain-containing"/>
</dbReference>
<dbReference type="OrthoDB" id="377029at2759"/>
<reference evidence="5" key="2">
    <citation type="submission" date="2015-07" db="EMBL/GenBank/DDBJ databases">
        <title>The genome sequence of Plasmodium falciparum IGH-CR14.</title>
        <authorList>
            <consortium name="The Broad Institute Genome Sequencing Platform"/>
            <person name="Volkman S.K."/>
            <person name="Neafsey D.E."/>
            <person name="Dash A.P."/>
            <person name="Chitnis C.E."/>
            <person name="Hartl D.L."/>
            <person name="Young S.K."/>
            <person name="Kodira C.D."/>
            <person name="Zeng Q."/>
            <person name="Koehrsen M."/>
            <person name="Godfrey P."/>
            <person name="Alvarado L."/>
            <person name="Berlin A."/>
            <person name="Borenstein D."/>
            <person name="Chen Z."/>
            <person name="Engels R."/>
            <person name="Freedman E."/>
            <person name="Gellesch M."/>
            <person name="Goldberg J."/>
            <person name="Griggs A."/>
            <person name="Gujja S."/>
            <person name="Heiman D."/>
            <person name="Hepburn T."/>
            <person name="Howarth C."/>
            <person name="Jen D."/>
            <person name="Larson L."/>
            <person name="Lewis B."/>
            <person name="Mehta T."/>
            <person name="Park D."/>
            <person name="Pearson M."/>
            <person name="Roberts A."/>
            <person name="Saif S."/>
            <person name="Shea T."/>
            <person name="Shenoy N."/>
            <person name="Sisk P."/>
            <person name="Stolte C."/>
            <person name="Sykes S."/>
            <person name="Walk T."/>
            <person name="White J."/>
            <person name="Yandava C."/>
            <person name="Wirth D.F."/>
            <person name="Nusbaum C."/>
            <person name="Birren B."/>
        </authorList>
    </citation>
    <scope>NUCLEOTIDE SEQUENCE [LARGE SCALE GENOMIC DNA]</scope>
    <source>
        <strain evidence="5">IGH-CR14</strain>
    </source>
</reference>
<proteinExistence type="predicted"/>
<reference evidence="5" key="1">
    <citation type="submission" date="2015-07" db="EMBL/GenBank/DDBJ databases">
        <title>Annotation of Plasmodium falciparum IGH-CR14.</title>
        <authorList>
            <consortium name="The Broad Institute Genome Sequencing Platform"/>
            <person name="Volkman S.K."/>
            <person name="Neafsey D.E."/>
            <person name="Dash A.P."/>
            <person name="Chitnis C.E."/>
            <person name="Hartl D.L."/>
            <person name="Young S.K."/>
            <person name="Zeng Q."/>
            <person name="Koehrsen M."/>
            <person name="Alvarado L."/>
            <person name="Berlin A."/>
            <person name="Borenstein D."/>
            <person name="Chapman S.B."/>
            <person name="Chen Z."/>
            <person name="Engels R."/>
            <person name="Freedman E."/>
            <person name="Gellesch M."/>
            <person name="Goldberg J."/>
            <person name="Griggs A."/>
            <person name="Gujja S."/>
            <person name="Heilman E.R."/>
            <person name="Heiman D.I."/>
            <person name="Howarth C."/>
            <person name="Jen D."/>
            <person name="Larson L."/>
            <person name="Mehta T."/>
            <person name="Neiman D."/>
            <person name="Park D."/>
            <person name="Pearson M."/>
            <person name="Roberts A."/>
            <person name="Saif S."/>
            <person name="Shea T."/>
            <person name="Shenoy N."/>
            <person name="Sisk P."/>
            <person name="Stolte C."/>
            <person name="Sykes S."/>
            <person name="Walk T."/>
            <person name="White J."/>
            <person name="Yandava C."/>
            <person name="Haas B."/>
            <person name="Henn M.R."/>
            <person name="Nusbaum C."/>
            <person name="Birren B."/>
        </authorList>
    </citation>
    <scope>NUCLEOTIDE SEQUENCE [LARGE SCALE GENOMIC DNA]</scope>
    <source>
        <strain evidence="5">IGH-CR14</strain>
    </source>
</reference>
<feature type="coiled-coil region" evidence="2">
    <location>
        <begin position="1706"/>
        <end position="1733"/>
    </location>
</feature>
<evidence type="ECO:0000256" key="2">
    <source>
        <dbReference type="SAM" id="Coils"/>
    </source>
</evidence>
<dbReference type="Proteomes" id="UP000054562">
    <property type="component" value="Unassembled WGS sequence"/>
</dbReference>
<accession>A0A0L1IDZ1</accession>
<feature type="compositionally biased region" description="Basic and acidic residues" evidence="3">
    <location>
        <begin position="1354"/>
        <end position="1369"/>
    </location>
</feature>
<sequence>MTLYSKKKRKCNINFIDIELEAFIFGCFLYSWNDILTNNIIYKKCNNNKDEKIINNNNNNNKINYNVVNNKKKKLTTLKSSGVNKRNCSSIKNNKKNITTNHIFYNCSAKNKIINKSNSKNYVNNCNKYKEHISCSINTDFQIKHNIDINALNDKLLYFVKINFCLNNKDFNIFCNLYHFYKHIKEDKKNEETKLLNSFFKHKVVKCGKKFKNCCTNKEDIKGHSQSEKNDNMYDGIANKCDDHKYDKYDDHKYDKYDDHKYNIHDNHKYNIHDDHKYDKYDDHMYNKYDDHMYNKYDDHMYNKYDDHVYNKRDHLTYDKDDNILNGPYNNSYEERRKLHRNSKKNKNGRTKKHVNCFFCDIYINKNNFDDSTKMEKFIHSCMNKVYANKKCNLMNKCIINIKTFDDNFIHSTTIERLFCFIYTHMDKNLIFFWFNFLKVLLNVTIDKHLMIKIFFFFCKKNFLLSSFFHSEENIINHEFFSKNISINKPSNNFIIDIMKPYKCQNITNLILNNNFVLLQNLLDYFYMICSTRNMSFYDNFFLNIQMINFIYPVQLNVFHFYYMKLYKKFNHQRHVYHQRINFKPILFYSNTSNIIILMKKKKQNITKHNYNEKKQKKTKLIPSLDNSAIHNSDKSKNIYINNTKEFTNNYTNSILSISKNNLNNQMSYLNKKMITNEGNYQNRATSHSRYNYEKIYTRYTNFIIGKNCNMMNTHFNHFNITYLNKKGKIIYDRFNIKGFITEQINKYFYKDYKPNYITTTTKKKKKKKKKKGIPAQVRKQYINRYFYEQLFSRKEKSLIKNVVAYFKRTYEILNKYIGMNRLEKQSNMFYFLFDALPTLKRKSSIKNILEPYICTIFSSYEFMDIYNFIENLKRLYTLKNNKKGKNSIRIKEQHPCLRFLNDLQGLNYIYNNLRGDYLMLMQNVYQEIKGENNKKMNNNMFYDNGLNYNMLDNNTFNGNILNNNQIIKCNKSTIHKLIRNEKTDIYKHVSIYKFSSNLINIQHNLFNIYLECNLLNRAYELVMSDFDFSFSLTEEIIFLYKIYLIELKKKNILHSFEILNIAFDKCYVLLKKYLCNPTSFKLLSVISIHFSHMLFNYPYLSKFLTFLPCQKIKFIKNNILMNENIKMEHYNNMFYEKNYFNYFNMYDNNNNNNNNNNSNNNSNNNNNNNNNNSSNQNNYLDDKNVKKINESKEDNNYYQPKEFVNRNNFNLYPTYMEHTHNYLQLLGNKEKKRGVHDYYKDVNKEPYNDISMDCYKHMDVDNYNHIDIDNYNHVDIDNYNHVDIDNYKHINKESYNDTYNYYKELRTRHNSYNNIQSDDHYDNNLKRVDTNNEVLLLSNDILKYDLTNDNNIDKNKTNSYNDMKKRNDSTGNDNDNDNDNNDYIYFLTNKSDYNFLNKYDYFHMNKILKVFNFIFNLLECTLHNNDVSIFNYNKDTTYTFDERVYKNELILDNNNYENKNITNIRNYIKEIVYKIELYFTSIKNKYVQRFENIQDIQNMENAPDEQYIKNVVKDIDRSRFRNLLHDTKLNKSLKYNDQYNSFFSFEFLYLAYICSNSFPDNISKNYKNLLFKNFNFNEIWLTSHQIKIKIFISLMYMSLYEINSMNLGEFFMEILKIILHRFYNNLDYNDIQIIQYIFLNISNDTLFSCYNMIDDIKDIIRKIPQISNREFFYVYNLYETKNILQNYQNNLDKGDTKDKFINRLLNYLIKKKHEIENKKQNLKEIHNVVNNNINEKKKLSNTLGTNGKINNNMTNEMDEYTIKDHMHDISNGSYDTQWKETMLQVDILKEEQIIIHNQTKDDNINLYIDGNILCHNLSEHDYANETYQEFKEIEEFEKFEDFQELEDFEEFEDFEELFANNNTYTFDFFLTEKCLEKNDFVFFKKCNKGKHQNNYSDQHPCGSSFFFNMLNHLKECDTDGKKKNKKKKLKREGEKKLKMKGEKKLKMKGEKKLKMEGEKKLKMEGEKKLKMEGEKKLKMEGEKKLKMEGEKKLKMKGEKKLKMKGEKKNNTLDEHIVTTKKKKKREKNILHIPMNNTNDEFTLTPKKNKYLRNVDDDINKKYKLIWNYFKINKEIYIDNFIDEKVESIINIQKYGYKLNYYENTKVEYYQHYSFQKHFNIPEEISETYSVLIALNRSIRDNNLFLSFENNNYVNTCLNLLYIIDLYMEFKSNIFNKPFYFIKNLIIMCANISFSKELTIIYINALIRFCLFELRMDNLFISSNMLIEILNNFEKIKNYKNLLGIIFYLCGYILLQHLNYNIQEQCYEENKNALIDEYNYYVLMKKNYINTFQKIKMEKSHLKKKKNYFEQFLKHTRDELYNLNNTPLFFQENGKNVISSKKEKVKDKMDHYAKGKLNEKLDEHLNEKVDDHLNEKVDDHLNEHLNEKLDEHLDEHLNEHLNEHLDEYSYSNQQSNKNKSNLGTYIYLPNVDMDDCIKKNNENCYLRTKGVEKITDDFLMNEKKNNTFVKKKSARKLIPLIKNQIKITDYFSNIKNEKSFDMTYDNMYVSDNIRMNNTSYMHVNKKRKKSSYILCEDVISDKKTYYSEKSTSTKRNEYSSYLYDQINKKQFFLFLICFYINQALYYWSNDGDAIGIANGVQQKKRINDSFFFLMSSYKYFYKSSLYLSKQINIHEYKSPFFNYSLFNTYYQFYIYYKTIFMKCNNENVINLVKYNNYY</sequence>
<evidence type="ECO:0000256" key="1">
    <source>
        <dbReference type="ARBA" id="ARBA00023054"/>
    </source>
</evidence>
<name>A0A0L1IDZ1_PLAFA</name>
<dbReference type="PANTHER" id="PTHR15073">
    <property type="entry name" value="MICROTUBULE-ASSOCIATED PROTEIN"/>
    <property type="match status" value="1"/>
</dbReference>
<feature type="region of interest" description="Disordered" evidence="3">
    <location>
        <begin position="1151"/>
        <end position="1181"/>
    </location>
</feature>